<protein>
    <submittedName>
        <fullName evidence="1">Uncharacterized protein</fullName>
    </submittedName>
</protein>
<keyword evidence="2" id="KW-1185">Reference proteome</keyword>
<name>A0A9Q1H2U6_HOLLE</name>
<dbReference type="EMBL" id="JAIZAY010000013">
    <property type="protein sequence ID" value="KAJ8030136.1"/>
    <property type="molecule type" value="Genomic_DNA"/>
</dbReference>
<gene>
    <name evidence="1" type="ORF">HOLleu_26454</name>
</gene>
<reference evidence="1" key="1">
    <citation type="submission" date="2021-10" db="EMBL/GenBank/DDBJ databases">
        <title>Tropical sea cucumber genome reveals ecological adaptation and Cuvierian tubules defense mechanism.</title>
        <authorList>
            <person name="Chen T."/>
        </authorList>
    </citation>
    <scope>NUCLEOTIDE SEQUENCE</scope>
    <source>
        <strain evidence="1">Nanhai2018</strain>
        <tissue evidence="1">Muscle</tissue>
    </source>
</reference>
<evidence type="ECO:0000313" key="1">
    <source>
        <dbReference type="EMBL" id="KAJ8030136.1"/>
    </source>
</evidence>
<dbReference type="AlphaFoldDB" id="A0A9Q1H2U6"/>
<comment type="caution">
    <text evidence="1">The sequence shown here is derived from an EMBL/GenBank/DDBJ whole genome shotgun (WGS) entry which is preliminary data.</text>
</comment>
<dbReference type="OrthoDB" id="10064741at2759"/>
<dbReference type="PANTHER" id="PTHR47331">
    <property type="entry name" value="PHD-TYPE DOMAIN-CONTAINING PROTEIN"/>
    <property type="match status" value="1"/>
</dbReference>
<organism evidence="1 2">
    <name type="scientific">Holothuria leucospilota</name>
    <name type="common">Black long sea cucumber</name>
    <name type="synonym">Mertensiothuria leucospilota</name>
    <dbReference type="NCBI Taxonomy" id="206669"/>
    <lineage>
        <taxon>Eukaryota</taxon>
        <taxon>Metazoa</taxon>
        <taxon>Echinodermata</taxon>
        <taxon>Eleutherozoa</taxon>
        <taxon>Echinozoa</taxon>
        <taxon>Holothuroidea</taxon>
        <taxon>Aspidochirotacea</taxon>
        <taxon>Aspidochirotida</taxon>
        <taxon>Holothuriidae</taxon>
        <taxon>Holothuria</taxon>
    </lineage>
</organism>
<accession>A0A9Q1H2U6</accession>
<dbReference type="Proteomes" id="UP001152320">
    <property type="component" value="Chromosome 13"/>
</dbReference>
<dbReference type="PANTHER" id="PTHR47331:SF5">
    <property type="entry name" value="RIBONUCLEASE H"/>
    <property type="match status" value="1"/>
</dbReference>
<proteinExistence type="predicted"/>
<sequence>MYIDKDRRSHNVMLKIVPVRLYGPNGSLDTYAVLDDGSMRTIILDEAVNKLDLSGERDEIDLTTVRQEPTQCMGRTLTFEISAAEQPHKRYQIQDAFTSPLLRLSDYSYPIQSLQSCWAYFRGLKLPDVCYARPLILIGSDNASLILPQEPVILGPSGSPAVVRTKLGWTLQGPSSLVKARNDSCHFIATAQSNQPMRDVQRLWQVDTLPYTRQAVRSKQDQRALQVLEEGTTRVDVDGVLCYATPLSRM</sequence>
<evidence type="ECO:0000313" key="2">
    <source>
        <dbReference type="Proteomes" id="UP001152320"/>
    </source>
</evidence>